<evidence type="ECO:0000256" key="1">
    <source>
        <dbReference type="SAM" id="SignalP"/>
    </source>
</evidence>
<gene>
    <name evidence="2" type="ORF">CWD88_01290</name>
</gene>
<comment type="caution">
    <text evidence="2">The sequence shown here is derived from an EMBL/GenBank/DDBJ whole genome shotgun (WGS) entry which is preliminary data.</text>
</comment>
<evidence type="ECO:0000313" key="2">
    <source>
        <dbReference type="EMBL" id="PJO67945.1"/>
    </source>
</evidence>
<proteinExistence type="predicted"/>
<name>A0AAX0UHZ1_BURPE</name>
<evidence type="ECO:0000313" key="3">
    <source>
        <dbReference type="Proteomes" id="UP000231878"/>
    </source>
</evidence>
<organism evidence="2 3">
    <name type="scientific">Burkholderia pseudomallei</name>
    <name type="common">Pseudomonas pseudomallei</name>
    <dbReference type="NCBI Taxonomy" id="28450"/>
    <lineage>
        <taxon>Bacteria</taxon>
        <taxon>Pseudomonadati</taxon>
        <taxon>Pseudomonadota</taxon>
        <taxon>Betaproteobacteria</taxon>
        <taxon>Burkholderiales</taxon>
        <taxon>Burkholderiaceae</taxon>
        <taxon>Burkholderia</taxon>
        <taxon>pseudomallei group</taxon>
    </lineage>
</organism>
<sequence>MKSSKISKTLICSLLAFSATAFSTNPVLAASPQGGKIATTIQAAQGQTDIAALFKKTNFQMDSAAEYGKVMQAIAANESAAVTYVQDSRLSATEVQTTHPIWSGVQNGDRLGVSWSGGDFQHQRIFVYEGNGNAGKWKKAEAADIPLKQGGAPSILNQTPLMPLMPQQQVRETSASAKSVADVVSVSLYRRVTGNIDIYTVKVGSRIQGIYGVGMTAPGWIQADGVGTDIVVFQVRASGTPGLFYSGVASATVIRE</sequence>
<dbReference type="RefSeq" id="WP_038707877.1">
    <property type="nucleotide sequence ID" value="NZ_AP028079.1"/>
</dbReference>
<accession>A0AAX0UHZ1</accession>
<dbReference type="EMBL" id="PHRB01000001">
    <property type="protein sequence ID" value="PJO67945.1"/>
    <property type="molecule type" value="Genomic_DNA"/>
</dbReference>
<keyword evidence="1" id="KW-0732">Signal</keyword>
<reference evidence="2 3" key="1">
    <citation type="submission" date="2017-11" db="EMBL/GenBank/DDBJ databases">
        <title>Molecular characterization of Burkholderia pseudomallei and closely related isolates from Vietnam.</title>
        <authorList>
            <person name="Ustinov D.V."/>
            <person name="Antonov A.S."/>
            <person name="Avdusheva E.F."/>
            <person name="Shpak I.M."/>
            <person name="Zakharova I.B."/>
            <person name="Thi L.A."/>
            <person name="Teteryatnikova N."/>
            <person name="Lopasteyskaya Y.A."/>
            <person name="Kuzyutina J.A."/>
            <person name="Ngo T.N."/>
            <person name="Victorov D.V."/>
        </authorList>
    </citation>
    <scope>NUCLEOTIDE SEQUENCE [LARGE SCALE GENOMIC DNA]</scope>
    <source>
        <strain evidence="2 3">V1512</strain>
    </source>
</reference>
<dbReference type="AlphaFoldDB" id="A0AAX0UHZ1"/>
<dbReference type="Proteomes" id="UP000231878">
    <property type="component" value="Unassembled WGS sequence"/>
</dbReference>
<feature type="signal peptide" evidence="1">
    <location>
        <begin position="1"/>
        <end position="29"/>
    </location>
</feature>
<feature type="chain" id="PRO_5043679193" evidence="1">
    <location>
        <begin position="30"/>
        <end position="256"/>
    </location>
</feature>
<protein>
    <submittedName>
        <fullName evidence="2">Uncharacterized protein</fullName>
    </submittedName>
</protein>